<evidence type="ECO:0000256" key="12">
    <source>
        <dbReference type="SAM" id="Phobius"/>
    </source>
</evidence>
<protein>
    <recommendedName>
        <fullName evidence="3">Transmembrane protein 231</fullName>
    </recommendedName>
</protein>
<evidence type="ECO:0000256" key="7">
    <source>
        <dbReference type="ARBA" id="ARBA00023069"/>
    </source>
</evidence>
<evidence type="ECO:0000313" key="14">
    <source>
        <dbReference type="Proteomes" id="UP001558652"/>
    </source>
</evidence>
<comment type="caution">
    <text evidence="13">The sequence shown here is derived from an EMBL/GenBank/DDBJ whole genome shotgun (WGS) entry which is preliminary data.</text>
</comment>
<name>A0ABD0YBK5_9HEMI</name>
<keyword evidence="5 12" id="KW-0812">Transmembrane</keyword>
<keyword evidence="6 12" id="KW-1133">Transmembrane helix</keyword>
<evidence type="ECO:0000256" key="11">
    <source>
        <dbReference type="ARBA" id="ARBA00024803"/>
    </source>
</evidence>
<dbReference type="PANTHER" id="PTHR14605">
    <property type="entry name" value="CHST5 PROTEIN"/>
    <property type="match status" value="1"/>
</dbReference>
<proteinExistence type="inferred from homology"/>
<evidence type="ECO:0000313" key="13">
    <source>
        <dbReference type="EMBL" id="KAL1124054.1"/>
    </source>
</evidence>
<evidence type="ECO:0000256" key="3">
    <source>
        <dbReference type="ARBA" id="ARBA00015087"/>
    </source>
</evidence>
<comment type="similarity">
    <text evidence="2">Belongs to the TMEM231 family.</text>
</comment>
<keyword evidence="14" id="KW-1185">Reference proteome</keyword>
<keyword evidence="8 12" id="KW-0472">Membrane</keyword>
<sequence>SGLWLKTDTYREQPDVHFKYEYLILLETDRIEQPIICTTFPSLERSVKKFNKCPFIKVREEDVNRDGRNDLLHFEAQAVLPSSEIIQGATLMLLFDYKLYSHTWLEMESIGYLNAMTPMGGAQLNIFAELRLHQKQALMSRGRDARYNISVVQGMKFHLPTVLEKYATRNVTTHFQNVYTTWTRGRAQGQPFILRAVIQYPEEIILYAPGFWHIIKFAWLQYFSVLVPFILLGRKLKQFILGNSLVHSIKEPPWKK</sequence>
<evidence type="ECO:0000256" key="6">
    <source>
        <dbReference type="ARBA" id="ARBA00022989"/>
    </source>
</evidence>
<evidence type="ECO:0000256" key="1">
    <source>
        <dbReference type="ARBA" id="ARBA00004272"/>
    </source>
</evidence>
<keyword evidence="10" id="KW-0966">Cell projection</keyword>
<dbReference type="AlphaFoldDB" id="A0ABD0YBK5"/>
<dbReference type="Proteomes" id="UP001558652">
    <property type="component" value="Unassembled WGS sequence"/>
</dbReference>
<comment type="function">
    <text evidence="11">Transmembrane component of the tectonic-like complex, a complex localized at the transition zone of primary cilia and acting as a barrier that prevents diffusion of transmembrane proteins between the cilia and plasma membranes. Required for ciliogenesis and sonic hedgehog/SHH signaling.</text>
</comment>
<keyword evidence="4" id="KW-1003">Cell membrane</keyword>
<evidence type="ECO:0000256" key="10">
    <source>
        <dbReference type="ARBA" id="ARBA00023273"/>
    </source>
</evidence>
<dbReference type="InterPro" id="IPR019306">
    <property type="entry name" value="TMEM231"/>
</dbReference>
<evidence type="ECO:0000256" key="8">
    <source>
        <dbReference type="ARBA" id="ARBA00023136"/>
    </source>
</evidence>
<evidence type="ECO:0000256" key="5">
    <source>
        <dbReference type="ARBA" id="ARBA00022692"/>
    </source>
</evidence>
<feature type="transmembrane region" description="Helical" evidence="12">
    <location>
        <begin position="211"/>
        <end position="232"/>
    </location>
</feature>
<gene>
    <name evidence="13" type="ORF">AAG570_001824</name>
</gene>
<comment type="subcellular location">
    <subcellularLocation>
        <location evidence="1">Cell projection</location>
        <location evidence="1">Cilium membrane</location>
        <topology evidence="1">Multi-pass membrane protein</topology>
    </subcellularLocation>
</comment>
<keyword evidence="7" id="KW-0969">Cilium</keyword>
<evidence type="ECO:0000256" key="2">
    <source>
        <dbReference type="ARBA" id="ARBA00009082"/>
    </source>
</evidence>
<evidence type="ECO:0000256" key="9">
    <source>
        <dbReference type="ARBA" id="ARBA00023180"/>
    </source>
</evidence>
<organism evidence="13 14">
    <name type="scientific">Ranatra chinensis</name>
    <dbReference type="NCBI Taxonomy" id="642074"/>
    <lineage>
        <taxon>Eukaryota</taxon>
        <taxon>Metazoa</taxon>
        <taxon>Ecdysozoa</taxon>
        <taxon>Arthropoda</taxon>
        <taxon>Hexapoda</taxon>
        <taxon>Insecta</taxon>
        <taxon>Pterygota</taxon>
        <taxon>Neoptera</taxon>
        <taxon>Paraneoptera</taxon>
        <taxon>Hemiptera</taxon>
        <taxon>Heteroptera</taxon>
        <taxon>Panheteroptera</taxon>
        <taxon>Nepomorpha</taxon>
        <taxon>Nepidae</taxon>
        <taxon>Ranatrinae</taxon>
        <taxon>Ranatra</taxon>
    </lineage>
</organism>
<dbReference type="EMBL" id="JBFDAA010000011">
    <property type="protein sequence ID" value="KAL1124054.1"/>
    <property type="molecule type" value="Genomic_DNA"/>
</dbReference>
<keyword evidence="9" id="KW-0325">Glycoprotein</keyword>
<dbReference type="Pfam" id="PF10149">
    <property type="entry name" value="TM231"/>
    <property type="match status" value="1"/>
</dbReference>
<evidence type="ECO:0000256" key="4">
    <source>
        <dbReference type="ARBA" id="ARBA00022475"/>
    </source>
</evidence>
<reference evidence="13 14" key="1">
    <citation type="submission" date="2024-07" db="EMBL/GenBank/DDBJ databases">
        <title>Chromosome-level genome assembly of the water stick insect Ranatra chinensis (Heteroptera: Nepidae).</title>
        <authorList>
            <person name="Liu X."/>
        </authorList>
    </citation>
    <scope>NUCLEOTIDE SEQUENCE [LARGE SCALE GENOMIC DNA]</scope>
    <source>
        <strain evidence="13">Cailab_2021Rc</strain>
        <tissue evidence="13">Muscle</tissue>
    </source>
</reference>
<accession>A0ABD0YBK5</accession>
<dbReference type="PANTHER" id="PTHR14605:SF1">
    <property type="entry name" value="TRANSMEMBRANE PROTEIN 231"/>
    <property type="match status" value="1"/>
</dbReference>
<feature type="non-terminal residue" evidence="13">
    <location>
        <position position="1"/>
    </location>
</feature>
<dbReference type="GO" id="GO:0060170">
    <property type="term" value="C:ciliary membrane"/>
    <property type="evidence" value="ECO:0007669"/>
    <property type="project" value="UniProtKB-SubCell"/>
</dbReference>